<dbReference type="RefSeq" id="WP_205156623.1">
    <property type="nucleotide sequence ID" value="NZ_JAFEUM010000001.1"/>
</dbReference>
<dbReference type="SUPFAM" id="SSF53474">
    <property type="entry name" value="alpha/beta-Hydrolases"/>
    <property type="match status" value="1"/>
</dbReference>
<comment type="caution">
    <text evidence="1">The sequence shown here is derived from an EMBL/GenBank/DDBJ whole genome shotgun (WGS) entry which is preliminary data.</text>
</comment>
<dbReference type="PANTHER" id="PTHR48098">
    <property type="entry name" value="ENTEROCHELIN ESTERASE-RELATED"/>
    <property type="match status" value="1"/>
</dbReference>
<reference evidence="1 2" key="1">
    <citation type="submission" date="2021-02" db="EMBL/GenBank/DDBJ databases">
        <authorList>
            <person name="Park J.-S."/>
        </authorList>
    </citation>
    <scope>NUCLEOTIDE SEQUENCE [LARGE SCALE GENOMIC DNA]</scope>
    <source>
        <strain evidence="1 2">188UL20-2</strain>
    </source>
</reference>
<keyword evidence="2" id="KW-1185">Reference proteome</keyword>
<accession>A0ABS2HGN2</accession>
<dbReference type="InterPro" id="IPR029058">
    <property type="entry name" value="AB_hydrolase_fold"/>
</dbReference>
<dbReference type="Proteomes" id="UP000809621">
    <property type="component" value="Unassembled WGS sequence"/>
</dbReference>
<dbReference type="GO" id="GO:0016787">
    <property type="term" value="F:hydrolase activity"/>
    <property type="evidence" value="ECO:0007669"/>
    <property type="project" value="UniProtKB-KW"/>
</dbReference>
<organism evidence="1 2">
    <name type="scientific">Vibrio ulleungensis</name>
    <dbReference type="NCBI Taxonomy" id="2807619"/>
    <lineage>
        <taxon>Bacteria</taxon>
        <taxon>Pseudomonadati</taxon>
        <taxon>Pseudomonadota</taxon>
        <taxon>Gammaproteobacteria</taxon>
        <taxon>Vibrionales</taxon>
        <taxon>Vibrionaceae</taxon>
        <taxon>Vibrio</taxon>
    </lineage>
</organism>
<dbReference type="EMBL" id="JAFEUM010000001">
    <property type="protein sequence ID" value="MBM7034977.1"/>
    <property type="molecule type" value="Genomic_DNA"/>
</dbReference>
<dbReference type="InterPro" id="IPR000801">
    <property type="entry name" value="Esterase-like"/>
</dbReference>
<dbReference type="InterPro" id="IPR050583">
    <property type="entry name" value="Mycobacterial_A85_antigen"/>
</dbReference>
<name>A0ABS2HGN2_9VIBR</name>
<evidence type="ECO:0000313" key="2">
    <source>
        <dbReference type="Proteomes" id="UP000809621"/>
    </source>
</evidence>
<gene>
    <name evidence="1" type="ORF">JQC93_01050</name>
</gene>
<proteinExistence type="predicted"/>
<evidence type="ECO:0000313" key="1">
    <source>
        <dbReference type="EMBL" id="MBM7034977.1"/>
    </source>
</evidence>
<dbReference type="PANTHER" id="PTHR48098:SF6">
    <property type="entry name" value="FERRI-BACILLIBACTIN ESTERASE BESA"/>
    <property type="match status" value="1"/>
</dbReference>
<protein>
    <submittedName>
        <fullName evidence="1">Alpha/beta hydrolase</fullName>
    </submittedName>
</protein>
<keyword evidence="1" id="KW-0378">Hydrolase</keyword>
<sequence>MSALDIESRLVTLDNFPFPGLNTTRRIRVLLPRSYQQSDAHYPVIYFHDGQNAFFDKDAKYGTSWRIQDELERIYQADPTREWIVVAIDNSPTHDFNGRFNEYSPWKMDSDFKLPGRDAGIYELGGLGELYAEFVANDVRLYIDSEFRSLTARENRIVMGSSMGGLISAFIAMRYNAVFGSAGVFSPAFWFNKSKFLTWLSGVQLNLPLRLYMDVGTNETSDESRDDFNQIYVDDAKQVAEVMTQMDNVCVRFEVCEDAIHNERDWQKRVPSFIQHCS</sequence>
<dbReference type="Gene3D" id="3.40.50.1820">
    <property type="entry name" value="alpha/beta hydrolase"/>
    <property type="match status" value="1"/>
</dbReference>
<dbReference type="Pfam" id="PF00756">
    <property type="entry name" value="Esterase"/>
    <property type="match status" value="1"/>
</dbReference>